<feature type="transmembrane region" description="Helical" evidence="1">
    <location>
        <begin position="6"/>
        <end position="30"/>
    </location>
</feature>
<evidence type="ECO:0000313" key="2">
    <source>
        <dbReference type="EMBL" id="RYU95529.1"/>
    </source>
</evidence>
<keyword evidence="1" id="KW-1133">Transmembrane helix</keyword>
<feature type="transmembrane region" description="Helical" evidence="1">
    <location>
        <begin position="74"/>
        <end position="96"/>
    </location>
</feature>
<proteinExistence type="predicted"/>
<keyword evidence="3" id="KW-1185">Reference proteome</keyword>
<accession>A0A4Q5M0L8</accession>
<dbReference type="AlphaFoldDB" id="A0A4Q5M0L8"/>
<evidence type="ECO:0000313" key="3">
    <source>
        <dbReference type="Proteomes" id="UP000293162"/>
    </source>
</evidence>
<protein>
    <submittedName>
        <fullName evidence="2">Uncharacterized protein</fullName>
    </submittedName>
</protein>
<gene>
    <name evidence="2" type="ORF">EWM59_11585</name>
</gene>
<dbReference type="RefSeq" id="WP_130021134.1">
    <property type="nucleotide sequence ID" value="NZ_SEWF01000014.1"/>
</dbReference>
<dbReference type="EMBL" id="SEWF01000014">
    <property type="protein sequence ID" value="RYU95529.1"/>
    <property type="molecule type" value="Genomic_DNA"/>
</dbReference>
<dbReference type="Proteomes" id="UP000293162">
    <property type="component" value="Unassembled WGS sequence"/>
</dbReference>
<name>A0A4Q5M0L8_9BACT</name>
<organism evidence="2 3">
    <name type="scientific">Emticicia agri</name>
    <dbReference type="NCBI Taxonomy" id="2492393"/>
    <lineage>
        <taxon>Bacteria</taxon>
        <taxon>Pseudomonadati</taxon>
        <taxon>Bacteroidota</taxon>
        <taxon>Cytophagia</taxon>
        <taxon>Cytophagales</taxon>
        <taxon>Leadbetterellaceae</taxon>
        <taxon>Emticicia</taxon>
    </lineage>
</organism>
<comment type="caution">
    <text evidence="2">The sequence shown here is derived from an EMBL/GenBank/DDBJ whole genome shotgun (WGS) entry which is preliminary data.</text>
</comment>
<feature type="transmembrane region" description="Helical" evidence="1">
    <location>
        <begin position="42"/>
        <end position="62"/>
    </location>
</feature>
<evidence type="ECO:0000256" key="1">
    <source>
        <dbReference type="SAM" id="Phobius"/>
    </source>
</evidence>
<keyword evidence="1" id="KW-0812">Transmembrane</keyword>
<sequence>MKILIILLQILGAVTILPWFSMAGLSFIVFNPAKALRKQLPWLLIMAIFSYPFILGSSYWWSWTNLFEGYPKRAIFFSCLPLIIFGVAYFLIANLTDFIEKIRTKK</sequence>
<keyword evidence="1" id="KW-0472">Membrane</keyword>
<reference evidence="2 3" key="1">
    <citation type="submission" date="2019-02" db="EMBL/GenBank/DDBJ databases">
        <title>Bacterial novel species Emticicia sp. 17J42-9 isolated from soil.</title>
        <authorList>
            <person name="Jung H.-Y."/>
        </authorList>
    </citation>
    <scope>NUCLEOTIDE SEQUENCE [LARGE SCALE GENOMIC DNA]</scope>
    <source>
        <strain evidence="2 3">17J42-9</strain>
    </source>
</reference>
<dbReference type="OrthoDB" id="959735at2"/>